<protein>
    <submittedName>
        <fullName evidence="1">Uncharacterized protein</fullName>
    </submittedName>
</protein>
<keyword evidence="2" id="KW-1185">Reference proteome</keyword>
<sequence>MAVTGSEVQTLYCISNSRELISKIQKFFVENRDRDCCFLNSTSESKLIEELNAEHGHKNILVNCEMSDLRSNVPIFRENIENIGIEIEEQVENLLKLLEEDDIYLLKPR</sequence>
<reference evidence="1 2" key="1">
    <citation type="submission" date="2021-04" db="EMBL/GenBank/DDBJ databases">
        <title>Complete genome sequence of a novel Streptococcus species.</title>
        <authorList>
            <person name="Teng J.L.L."/>
        </authorList>
    </citation>
    <scope>NUCLEOTIDE SEQUENCE [LARGE SCALE GENOMIC DNA]</scope>
    <source>
        <strain evidence="1 2">HKU75</strain>
    </source>
</reference>
<organism evidence="1 2">
    <name type="scientific">Streptococcus oriscaviae</name>
    <dbReference type="NCBI Taxonomy" id="2781599"/>
    <lineage>
        <taxon>Bacteria</taxon>
        <taxon>Bacillati</taxon>
        <taxon>Bacillota</taxon>
        <taxon>Bacilli</taxon>
        <taxon>Lactobacillales</taxon>
        <taxon>Streptococcaceae</taxon>
        <taxon>Streptococcus</taxon>
    </lineage>
</organism>
<proteinExistence type="predicted"/>
<name>A0ABX7YN52_9STRE</name>
<gene>
    <name evidence="1" type="ORF">INT76_02355</name>
</gene>
<dbReference type="RefSeq" id="WP_212571804.1">
    <property type="nucleotide sequence ID" value="NZ_CP073084.1"/>
</dbReference>
<evidence type="ECO:0000313" key="1">
    <source>
        <dbReference type="EMBL" id="QUE54749.1"/>
    </source>
</evidence>
<accession>A0ABX7YN52</accession>
<dbReference type="Proteomes" id="UP000677616">
    <property type="component" value="Chromosome"/>
</dbReference>
<evidence type="ECO:0000313" key="2">
    <source>
        <dbReference type="Proteomes" id="UP000677616"/>
    </source>
</evidence>
<dbReference type="EMBL" id="CP073084">
    <property type="protein sequence ID" value="QUE54749.1"/>
    <property type="molecule type" value="Genomic_DNA"/>
</dbReference>